<protein>
    <submittedName>
        <fullName evidence="3">Uncharacterized protein</fullName>
    </submittedName>
</protein>
<sequence length="157" mass="17781">MTLTEFLTLAISLVSVIIAVTSLIRTRGIAAEQLKLEAITAKLAERQLSQIEEEAHDRTQAKLHVDLTKLGKNWKFLIANRGEGSAFNLRLELIDCADSPLSQSEVSEKFPYPELKTQSRIKLIAGIHMQSPRTYQVRLTWEDSRDVEHVEDFHVAL</sequence>
<dbReference type="OrthoDB" id="6005889at2"/>
<keyword evidence="2" id="KW-1133">Transmembrane helix</keyword>
<organism evidence="3 4">
    <name type="scientific">Stieleria marina</name>
    <dbReference type="NCBI Taxonomy" id="1930275"/>
    <lineage>
        <taxon>Bacteria</taxon>
        <taxon>Pseudomonadati</taxon>
        <taxon>Planctomycetota</taxon>
        <taxon>Planctomycetia</taxon>
        <taxon>Pirellulales</taxon>
        <taxon>Pirellulaceae</taxon>
        <taxon>Stieleria</taxon>
    </lineage>
</organism>
<evidence type="ECO:0000313" key="4">
    <source>
        <dbReference type="Proteomes" id="UP000319817"/>
    </source>
</evidence>
<keyword evidence="4" id="KW-1185">Reference proteome</keyword>
<dbReference type="Proteomes" id="UP000319817">
    <property type="component" value="Chromosome"/>
</dbReference>
<accession>A0A517NTR9</accession>
<dbReference type="AlphaFoldDB" id="A0A517NTR9"/>
<gene>
    <name evidence="3" type="ORF">K239x_24830</name>
</gene>
<feature type="transmembrane region" description="Helical" evidence="2">
    <location>
        <begin position="6"/>
        <end position="24"/>
    </location>
</feature>
<keyword evidence="1" id="KW-0175">Coiled coil</keyword>
<keyword evidence="2" id="KW-0812">Transmembrane</keyword>
<feature type="coiled-coil region" evidence="1">
    <location>
        <begin position="34"/>
        <end position="61"/>
    </location>
</feature>
<dbReference type="RefSeq" id="WP_145418150.1">
    <property type="nucleotide sequence ID" value="NZ_CP036526.1"/>
</dbReference>
<dbReference type="EMBL" id="CP036526">
    <property type="protein sequence ID" value="QDT10526.1"/>
    <property type="molecule type" value="Genomic_DNA"/>
</dbReference>
<name>A0A517NTR9_9BACT</name>
<reference evidence="3 4" key="1">
    <citation type="submission" date="2019-02" db="EMBL/GenBank/DDBJ databases">
        <title>Deep-cultivation of Planctomycetes and their phenomic and genomic characterization uncovers novel biology.</title>
        <authorList>
            <person name="Wiegand S."/>
            <person name="Jogler M."/>
            <person name="Boedeker C."/>
            <person name="Pinto D."/>
            <person name="Vollmers J."/>
            <person name="Rivas-Marin E."/>
            <person name="Kohn T."/>
            <person name="Peeters S.H."/>
            <person name="Heuer A."/>
            <person name="Rast P."/>
            <person name="Oberbeckmann S."/>
            <person name="Bunk B."/>
            <person name="Jeske O."/>
            <person name="Meyerdierks A."/>
            <person name="Storesund J.E."/>
            <person name="Kallscheuer N."/>
            <person name="Luecker S."/>
            <person name="Lage O.M."/>
            <person name="Pohl T."/>
            <person name="Merkel B.J."/>
            <person name="Hornburger P."/>
            <person name="Mueller R.-W."/>
            <person name="Bruemmer F."/>
            <person name="Labrenz M."/>
            <person name="Spormann A.M."/>
            <person name="Op den Camp H."/>
            <person name="Overmann J."/>
            <person name="Amann R."/>
            <person name="Jetten M.S.M."/>
            <person name="Mascher T."/>
            <person name="Medema M.H."/>
            <person name="Devos D.P."/>
            <person name="Kaster A.-K."/>
            <person name="Ovreas L."/>
            <person name="Rohde M."/>
            <person name="Galperin M.Y."/>
            <person name="Jogler C."/>
        </authorList>
    </citation>
    <scope>NUCLEOTIDE SEQUENCE [LARGE SCALE GENOMIC DNA]</scope>
    <source>
        <strain evidence="3 4">K23_9</strain>
    </source>
</reference>
<proteinExistence type="predicted"/>
<keyword evidence="2" id="KW-0472">Membrane</keyword>
<evidence type="ECO:0000256" key="2">
    <source>
        <dbReference type="SAM" id="Phobius"/>
    </source>
</evidence>
<evidence type="ECO:0000256" key="1">
    <source>
        <dbReference type="SAM" id="Coils"/>
    </source>
</evidence>
<evidence type="ECO:0000313" key="3">
    <source>
        <dbReference type="EMBL" id="QDT10526.1"/>
    </source>
</evidence>